<keyword evidence="1" id="KW-1133">Transmembrane helix</keyword>
<protein>
    <submittedName>
        <fullName evidence="2">Uncharacterized protein</fullName>
    </submittedName>
</protein>
<gene>
    <name evidence="2" type="ORF">P2L57_23380</name>
</gene>
<name>A0ABT5Z428_9ACTN</name>
<evidence type="ECO:0000313" key="2">
    <source>
        <dbReference type="EMBL" id="MDF2258558.1"/>
    </source>
</evidence>
<reference evidence="2 3" key="1">
    <citation type="submission" date="2023-03" db="EMBL/GenBank/DDBJ databases">
        <title>Draft genome sequence of type strain Streptomyces ferralitis JCM 14344.</title>
        <authorList>
            <person name="Klaysubun C."/>
            <person name="Duangmal K."/>
        </authorList>
    </citation>
    <scope>NUCLEOTIDE SEQUENCE [LARGE SCALE GENOMIC DNA]</scope>
    <source>
        <strain evidence="2 3">JCM 14344</strain>
    </source>
</reference>
<dbReference type="EMBL" id="JARHTQ010000016">
    <property type="protein sequence ID" value="MDF2258558.1"/>
    <property type="molecule type" value="Genomic_DNA"/>
</dbReference>
<dbReference type="RefSeq" id="WP_275817685.1">
    <property type="nucleotide sequence ID" value="NZ_BAAANM010000006.1"/>
</dbReference>
<organism evidence="2 3">
    <name type="scientific">Streptantibioticus ferralitis</name>
    <dbReference type="NCBI Taxonomy" id="236510"/>
    <lineage>
        <taxon>Bacteria</taxon>
        <taxon>Bacillati</taxon>
        <taxon>Actinomycetota</taxon>
        <taxon>Actinomycetes</taxon>
        <taxon>Kitasatosporales</taxon>
        <taxon>Streptomycetaceae</taxon>
        <taxon>Streptantibioticus</taxon>
    </lineage>
</organism>
<sequence length="137" mass="15443">MNHRTDTPTPALPRWVAPLYIVLGLVLLPWIVYLSQTLPQRQLSPHYRTAWVGFDVLLLGQLARTGVCALRHRWRHLVPRHAAASATLLTVDAWFDTTTSTPHDLPLALVQALLVELPLAGLCWWLATRRDPPHVSP</sequence>
<accession>A0ABT5Z428</accession>
<dbReference type="Proteomes" id="UP001220022">
    <property type="component" value="Unassembled WGS sequence"/>
</dbReference>
<feature type="transmembrane region" description="Helical" evidence="1">
    <location>
        <begin position="12"/>
        <end position="31"/>
    </location>
</feature>
<comment type="caution">
    <text evidence="2">The sequence shown here is derived from an EMBL/GenBank/DDBJ whole genome shotgun (WGS) entry which is preliminary data.</text>
</comment>
<proteinExistence type="predicted"/>
<keyword evidence="1" id="KW-0812">Transmembrane</keyword>
<keyword evidence="3" id="KW-1185">Reference proteome</keyword>
<keyword evidence="1" id="KW-0472">Membrane</keyword>
<evidence type="ECO:0000313" key="3">
    <source>
        <dbReference type="Proteomes" id="UP001220022"/>
    </source>
</evidence>
<evidence type="ECO:0000256" key="1">
    <source>
        <dbReference type="SAM" id="Phobius"/>
    </source>
</evidence>